<evidence type="ECO:0000256" key="1">
    <source>
        <dbReference type="ARBA" id="ARBA00004141"/>
    </source>
</evidence>
<evidence type="ECO:0000256" key="3">
    <source>
        <dbReference type="ARBA" id="ARBA00022989"/>
    </source>
</evidence>
<accession>A0A674DML1</accession>
<comment type="subcellular location">
    <subcellularLocation>
        <location evidence="1">Membrane</location>
        <topology evidence="1">Multi-pass membrane protein</topology>
    </subcellularLocation>
</comment>
<evidence type="ECO:0000256" key="4">
    <source>
        <dbReference type="ARBA" id="ARBA00023136"/>
    </source>
</evidence>
<dbReference type="SUPFAM" id="SSF103473">
    <property type="entry name" value="MFS general substrate transporter"/>
    <property type="match status" value="1"/>
</dbReference>
<reference evidence="6" key="2">
    <citation type="submission" date="2025-09" db="UniProtKB">
        <authorList>
            <consortium name="Ensembl"/>
        </authorList>
    </citation>
    <scope>IDENTIFICATION</scope>
</reference>
<dbReference type="GO" id="GO:0055056">
    <property type="term" value="F:D-glucose transmembrane transporter activity"/>
    <property type="evidence" value="ECO:0007669"/>
    <property type="project" value="TreeGrafter"/>
</dbReference>
<dbReference type="GeneTree" id="ENSGT00940000161061"/>
<feature type="transmembrane region" description="Helical" evidence="5">
    <location>
        <begin position="7"/>
        <end position="27"/>
    </location>
</feature>
<name>A0A674DML1_SALTR</name>
<dbReference type="PANTHER" id="PTHR23503:SF22">
    <property type="entry name" value="SOLUTE CARRIER FAMILY 2, FACILITATED GLUCOSE TRANSPORTER MEMBER 11"/>
    <property type="match status" value="1"/>
</dbReference>
<dbReference type="Gene3D" id="1.20.1250.20">
    <property type="entry name" value="MFS general substrate transporter like domains"/>
    <property type="match status" value="1"/>
</dbReference>
<feature type="transmembrane region" description="Helical" evidence="5">
    <location>
        <begin position="47"/>
        <end position="67"/>
    </location>
</feature>
<dbReference type="PANTHER" id="PTHR23503">
    <property type="entry name" value="SOLUTE CARRIER FAMILY 2"/>
    <property type="match status" value="1"/>
</dbReference>
<evidence type="ECO:0000313" key="6">
    <source>
        <dbReference type="Ensembl" id="ENSSTUP00000096938.1"/>
    </source>
</evidence>
<protein>
    <submittedName>
        <fullName evidence="6">Solute carrier family 2 member 11a</fullName>
    </submittedName>
</protein>
<dbReference type="GO" id="GO:0005886">
    <property type="term" value="C:plasma membrane"/>
    <property type="evidence" value="ECO:0007669"/>
    <property type="project" value="TreeGrafter"/>
</dbReference>
<evidence type="ECO:0000256" key="2">
    <source>
        <dbReference type="ARBA" id="ARBA00022692"/>
    </source>
</evidence>
<dbReference type="GO" id="GO:0046323">
    <property type="term" value="P:D-glucose import"/>
    <property type="evidence" value="ECO:0007669"/>
    <property type="project" value="TreeGrafter"/>
</dbReference>
<keyword evidence="4 5" id="KW-0472">Membrane</keyword>
<dbReference type="InterPro" id="IPR045263">
    <property type="entry name" value="GLUT"/>
</dbReference>
<dbReference type="AlphaFoldDB" id="A0A674DML1"/>
<dbReference type="InterPro" id="IPR036259">
    <property type="entry name" value="MFS_trans_sf"/>
</dbReference>
<keyword evidence="3 5" id="KW-1133">Transmembrane helix</keyword>
<keyword evidence="7" id="KW-1185">Reference proteome</keyword>
<proteinExistence type="predicted"/>
<dbReference type="InterPro" id="IPR005828">
    <property type="entry name" value="MFS_sugar_transport-like"/>
</dbReference>
<reference evidence="6" key="1">
    <citation type="submission" date="2025-08" db="UniProtKB">
        <authorList>
            <consortium name="Ensembl"/>
        </authorList>
    </citation>
    <scope>IDENTIFICATION</scope>
</reference>
<organism evidence="6 7">
    <name type="scientific">Salmo trutta</name>
    <name type="common">Brown trout</name>
    <dbReference type="NCBI Taxonomy" id="8032"/>
    <lineage>
        <taxon>Eukaryota</taxon>
        <taxon>Metazoa</taxon>
        <taxon>Chordata</taxon>
        <taxon>Craniata</taxon>
        <taxon>Vertebrata</taxon>
        <taxon>Euteleostomi</taxon>
        <taxon>Actinopterygii</taxon>
        <taxon>Neopterygii</taxon>
        <taxon>Teleostei</taxon>
        <taxon>Protacanthopterygii</taxon>
        <taxon>Salmoniformes</taxon>
        <taxon>Salmonidae</taxon>
        <taxon>Salmoninae</taxon>
        <taxon>Salmo</taxon>
    </lineage>
</organism>
<dbReference type="Pfam" id="PF00083">
    <property type="entry name" value="Sugar_tr"/>
    <property type="match status" value="2"/>
</dbReference>
<keyword evidence="2 5" id="KW-0812">Transmembrane</keyword>
<dbReference type="GO" id="GO:0070837">
    <property type="term" value="P:dehydroascorbic acid transport"/>
    <property type="evidence" value="ECO:0007669"/>
    <property type="project" value="TreeGrafter"/>
</dbReference>
<sequence>MSTMCIIVITSLIFRIYLTLLVSTLFYSPVLYSTLNPLCCSHRKKTLLLYNIFLMLSSLLALTSRAAKSFEMIIISRVLVGINAGISMNVQPMYFGESASKHLQGAASLSSAIFTSLGVVLGQVVTFGGYEISLHNAIPGLIQLLTLPLFPESSQYLLIDQGKRRPIDALRCLRGCEIQRSELDEILQEQAEVKGLRASRPWELLADRNIYFYAFNIFRESGVAEDKMHYLSIGIGATELISISLCVSTITYCRSYTLIFLAGVSMALPADLFLQAWRPSAYVISGSVNWLGLFLIGMFFPYIVDALGQFCFLVFVAYCMFIPETKGKSMVEIMEDFNKLHYKNRGTDTEKADFVLETTF</sequence>
<dbReference type="OMA" id="AMCISHI"/>
<feature type="transmembrane region" description="Helical" evidence="5">
    <location>
        <begin position="256"/>
        <end position="274"/>
    </location>
</feature>
<evidence type="ECO:0000256" key="5">
    <source>
        <dbReference type="SAM" id="Phobius"/>
    </source>
</evidence>
<dbReference type="Proteomes" id="UP000472277">
    <property type="component" value="Chromosome 16"/>
</dbReference>
<dbReference type="Ensembl" id="ENSSTUT00000104115.1">
    <property type="protein sequence ID" value="ENSSTUP00000096938.1"/>
    <property type="gene ID" value="ENSSTUG00000043615.1"/>
</dbReference>
<evidence type="ECO:0000313" key="7">
    <source>
        <dbReference type="Proteomes" id="UP000472277"/>
    </source>
</evidence>